<dbReference type="PANTHER" id="PTHR11575">
    <property type="entry name" value="5'-NUCLEOTIDASE-RELATED"/>
    <property type="match status" value="1"/>
</dbReference>
<comment type="similarity">
    <text evidence="2">Belongs to the 5'-nucleotidase family.</text>
</comment>
<evidence type="ECO:0000256" key="1">
    <source>
        <dbReference type="ARBA" id="ARBA00022729"/>
    </source>
</evidence>
<accession>A0A1M4ZFT7</accession>
<dbReference type="Gene3D" id="3.60.21.10">
    <property type="match status" value="1"/>
</dbReference>
<dbReference type="SUPFAM" id="SSF55816">
    <property type="entry name" value="5'-nucleotidase (syn. UDP-sugar hydrolase), C-terminal domain"/>
    <property type="match status" value="1"/>
</dbReference>
<dbReference type="InterPro" id="IPR036907">
    <property type="entry name" value="5'-Nucleotdase_C_sf"/>
</dbReference>
<dbReference type="EMBL" id="FQVL01000009">
    <property type="protein sequence ID" value="SHF16845.1"/>
    <property type="molecule type" value="Genomic_DNA"/>
</dbReference>
<dbReference type="InterPro" id="IPR004843">
    <property type="entry name" value="Calcineurin-like_PHP"/>
</dbReference>
<reference evidence="5 6" key="1">
    <citation type="submission" date="2016-11" db="EMBL/GenBank/DDBJ databases">
        <authorList>
            <person name="Jaros S."/>
            <person name="Januszkiewicz K."/>
            <person name="Wedrychowicz H."/>
        </authorList>
    </citation>
    <scope>NUCLEOTIDE SEQUENCE [LARGE SCALE GENOMIC DNA]</scope>
    <source>
        <strain evidence="5 6">DSM 44666</strain>
    </source>
</reference>
<dbReference type="GO" id="GO:0008768">
    <property type="term" value="F:UDP-sugar diphosphatase activity"/>
    <property type="evidence" value="ECO:0007669"/>
    <property type="project" value="TreeGrafter"/>
</dbReference>
<protein>
    <submittedName>
        <fullName evidence="5">2',3'-cyclic-nucleotide 2'-phosphodiesterase/5'-or 3'-nucleotidase, 5'-nucleotidase family</fullName>
    </submittedName>
</protein>
<dbReference type="PRINTS" id="PR01607">
    <property type="entry name" value="APYRASEFAMLY"/>
</dbReference>
<organism evidence="5 6">
    <name type="scientific">Seinonella peptonophila</name>
    <dbReference type="NCBI Taxonomy" id="112248"/>
    <lineage>
        <taxon>Bacteria</taxon>
        <taxon>Bacillati</taxon>
        <taxon>Bacillota</taxon>
        <taxon>Bacilli</taxon>
        <taxon>Bacillales</taxon>
        <taxon>Thermoactinomycetaceae</taxon>
        <taxon>Seinonella</taxon>
    </lineage>
</organism>
<dbReference type="InterPro" id="IPR008334">
    <property type="entry name" value="5'-Nucleotdase_C"/>
</dbReference>
<dbReference type="SUPFAM" id="SSF56300">
    <property type="entry name" value="Metallo-dependent phosphatases"/>
    <property type="match status" value="1"/>
</dbReference>
<dbReference type="Proteomes" id="UP000184476">
    <property type="component" value="Unassembled WGS sequence"/>
</dbReference>
<dbReference type="Gene3D" id="3.90.780.10">
    <property type="entry name" value="5'-Nucleotidase, C-terminal domain"/>
    <property type="match status" value="1"/>
</dbReference>
<dbReference type="Pfam" id="PF02872">
    <property type="entry name" value="5_nucleotid_C"/>
    <property type="match status" value="1"/>
</dbReference>
<dbReference type="AlphaFoldDB" id="A0A1M4ZFT7"/>
<proteinExistence type="inferred from homology"/>
<keyword evidence="6" id="KW-1185">Reference proteome</keyword>
<name>A0A1M4ZFT7_9BACL</name>
<dbReference type="OrthoDB" id="9793179at2"/>
<dbReference type="STRING" id="112248.SAMN05444392_10929"/>
<evidence type="ECO:0000259" key="3">
    <source>
        <dbReference type="Pfam" id="PF00149"/>
    </source>
</evidence>
<dbReference type="Pfam" id="PF00149">
    <property type="entry name" value="Metallophos"/>
    <property type="match status" value="1"/>
</dbReference>
<dbReference type="InterPro" id="IPR006179">
    <property type="entry name" value="5_nucleotidase/apyrase"/>
</dbReference>
<feature type="domain" description="Calcineurin-like phosphoesterase" evidence="3">
    <location>
        <begin position="5"/>
        <end position="204"/>
    </location>
</feature>
<sequence length="467" mass="52990">MVRFHLLHTNDLHSHFERVASLYSKITEFRNQWSEQGDPYLLVDAGDHMDRARFETEGTDGQINRLLLEQFAYDAITLGNNELLTFDKDQLNNLYQAAPFTILGSNLIDTQRQEQPSWCRRWEIFKRQQVTIGCLGVTVPFDDYYEQMGWRLDSPLETVAHEVSLLRSKVDLIIVLSHLGLAFDRQLAMEVKGIDIIVGGHTHHLLPKGEQCGDTLIVAAGKFGQFLGQVTIELDDQMKVQSSSAKCIEVEHDLVEPTIHKMLTHATTNAEQQLSETVVNLCEPLLIDWYQESTFANLLADSLADWTGAGLALVNNGQLLESLPQGDVTRQDLHRVCPHPINPVLLTLKGQVIRQTIEQSLYPEFQQQEIRGYGFRGEKLGRIAVSGFVVHLDGQFVTRIEADGQCLVDDQEYLVATIDMFTFGVGYVDLAVGKVEKIFMPEVLRDLLYDHLSKKDARKRAEVLRFR</sequence>
<dbReference type="RefSeq" id="WP_073155579.1">
    <property type="nucleotide sequence ID" value="NZ_FQVL01000009.1"/>
</dbReference>
<feature type="domain" description="5'-Nucleotidase C-terminal" evidence="4">
    <location>
        <begin position="289"/>
        <end position="420"/>
    </location>
</feature>
<evidence type="ECO:0000313" key="5">
    <source>
        <dbReference type="EMBL" id="SHF16845.1"/>
    </source>
</evidence>
<dbReference type="GO" id="GO:0000166">
    <property type="term" value="F:nucleotide binding"/>
    <property type="evidence" value="ECO:0007669"/>
    <property type="project" value="UniProtKB-KW"/>
</dbReference>
<evidence type="ECO:0000256" key="2">
    <source>
        <dbReference type="RuleBase" id="RU362119"/>
    </source>
</evidence>
<keyword evidence="2" id="KW-0378">Hydrolase</keyword>
<keyword evidence="1" id="KW-0732">Signal</keyword>
<dbReference type="GO" id="GO:0009166">
    <property type="term" value="P:nucleotide catabolic process"/>
    <property type="evidence" value="ECO:0007669"/>
    <property type="project" value="InterPro"/>
</dbReference>
<gene>
    <name evidence="5" type="ORF">SAMN05444392_10929</name>
</gene>
<evidence type="ECO:0000259" key="4">
    <source>
        <dbReference type="Pfam" id="PF02872"/>
    </source>
</evidence>
<dbReference type="InterPro" id="IPR029052">
    <property type="entry name" value="Metallo-depent_PP-like"/>
</dbReference>
<evidence type="ECO:0000313" key="6">
    <source>
        <dbReference type="Proteomes" id="UP000184476"/>
    </source>
</evidence>
<dbReference type="GO" id="GO:0030288">
    <property type="term" value="C:outer membrane-bounded periplasmic space"/>
    <property type="evidence" value="ECO:0007669"/>
    <property type="project" value="TreeGrafter"/>
</dbReference>
<dbReference type="GO" id="GO:0008253">
    <property type="term" value="F:5'-nucleotidase activity"/>
    <property type="evidence" value="ECO:0007669"/>
    <property type="project" value="TreeGrafter"/>
</dbReference>
<dbReference type="PANTHER" id="PTHR11575:SF23">
    <property type="entry name" value="5-NUCLEOTIDASE FAMILY PROTEIN"/>
    <property type="match status" value="1"/>
</dbReference>
<keyword evidence="2" id="KW-0547">Nucleotide-binding</keyword>
<dbReference type="CDD" id="cd00845">
    <property type="entry name" value="MPP_UshA_N_like"/>
    <property type="match status" value="1"/>
</dbReference>